<evidence type="ECO:0000313" key="6">
    <source>
        <dbReference type="EMBL" id="GAA2654123.1"/>
    </source>
</evidence>
<feature type="region of interest" description="Disordered" evidence="4">
    <location>
        <begin position="1"/>
        <end position="24"/>
    </location>
</feature>
<evidence type="ECO:0000256" key="1">
    <source>
        <dbReference type="ARBA" id="ARBA00023015"/>
    </source>
</evidence>
<dbReference type="SUPFAM" id="SSF47413">
    <property type="entry name" value="lambda repressor-like DNA-binding domains"/>
    <property type="match status" value="1"/>
</dbReference>
<evidence type="ECO:0000313" key="7">
    <source>
        <dbReference type="Proteomes" id="UP001500151"/>
    </source>
</evidence>
<dbReference type="PROSITE" id="PS50932">
    <property type="entry name" value="HTH_LACI_2"/>
    <property type="match status" value="1"/>
</dbReference>
<dbReference type="GO" id="GO:0003677">
    <property type="term" value="F:DNA binding"/>
    <property type="evidence" value="ECO:0007669"/>
    <property type="project" value="UniProtKB-KW"/>
</dbReference>
<name>A0ABN3RJB6_9ACTN</name>
<dbReference type="Gene3D" id="1.10.260.40">
    <property type="entry name" value="lambda repressor-like DNA-binding domains"/>
    <property type="match status" value="1"/>
</dbReference>
<gene>
    <name evidence="6" type="ORF">GCM10010307_66040</name>
</gene>
<proteinExistence type="predicted"/>
<dbReference type="PROSITE" id="PS00356">
    <property type="entry name" value="HTH_LACI_1"/>
    <property type="match status" value="1"/>
</dbReference>
<organism evidence="6 7">
    <name type="scientific">Streptomyces vastus</name>
    <dbReference type="NCBI Taxonomy" id="285451"/>
    <lineage>
        <taxon>Bacteria</taxon>
        <taxon>Bacillati</taxon>
        <taxon>Actinomycetota</taxon>
        <taxon>Actinomycetes</taxon>
        <taxon>Kitasatosporales</taxon>
        <taxon>Streptomycetaceae</taxon>
        <taxon>Streptomyces</taxon>
    </lineage>
</organism>
<protein>
    <submittedName>
        <fullName evidence="6">LacI family DNA-binding transcriptional regulator</fullName>
    </submittedName>
</protein>
<evidence type="ECO:0000256" key="2">
    <source>
        <dbReference type="ARBA" id="ARBA00023125"/>
    </source>
</evidence>
<dbReference type="Gene3D" id="3.40.50.2300">
    <property type="match status" value="2"/>
</dbReference>
<dbReference type="Pfam" id="PF00356">
    <property type="entry name" value="LacI"/>
    <property type="match status" value="1"/>
</dbReference>
<evidence type="ECO:0000256" key="4">
    <source>
        <dbReference type="SAM" id="MobiDB-lite"/>
    </source>
</evidence>
<evidence type="ECO:0000259" key="5">
    <source>
        <dbReference type="PROSITE" id="PS50932"/>
    </source>
</evidence>
<feature type="region of interest" description="Disordered" evidence="4">
    <location>
        <begin position="353"/>
        <end position="372"/>
    </location>
</feature>
<dbReference type="EMBL" id="BAAASJ010000104">
    <property type="protein sequence ID" value="GAA2654123.1"/>
    <property type="molecule type" value="Genomic_DNA"/>
</dbReference>
<keyword evidence="2 6" id="KW-0238">DNA-binding</keyword>
<comment type="caution">
    <text evidence="6">The sequence shown here is derived from an EMBL/GenBank/DDBJ whole genome shotgun (WGS) entry which is preliminary data.</text>
</comment>
<dbReference type="InterPro" id="IPR010982">
    <property type="entry name" value="Lambda_DNA-bd_dom_sf"/>
</dbReference>
<feature type="domain" description="HTH lacI-type" evidence="5">
    <location>
        <begin position="27"/>
        <end position="82"/>
    </location>
</feature>
<dbReference type="SUPFAM" id="SSF53822">
    <property type="entry name" value="Periplasmic binding protein-like I"/>
    <property type="match status" value="1"/>
</dbReference>
<dbReference type="PANTHER" id="PTHR30146:SF153">
    <property type="entry name" value="LACTOSE OPERON REPRESSOR"/>
    <property type="match status" value="1"/>
</dbReference>
<dbReference type="Proteomes" id="UP001500151">
    <property type="component" value="Unassembled WGS sequence"/>
</dbReference>
<dbReference type="PANTHER" id="PTHR30146">
    <property type="entry name" value="LACI-RELATED TRANSCRIPTIONAL REPRESSOR"/>
    <property type="match status" value="1"/>
</dbReference>
<keyword evidence="3" id="KW-0804">Transcription</keyword>
<dbReference type="InterPro" id="IPR046335">
    <property type="entry name" value="LacI/GalR-like_sensor"/>
</dbReference>
<dbReference type="SMART" id="SM00354">
    <property type="entry name" value="HTH_LACI"/>
    <property type="match status" value="1"/>
</dbReference>
<feature type="compositionally biased region" description="Low complexity" evidence="4">
    <location>
        <begin position="354"/>
        <end position="372"/>
    </location>
</feature>
<evidence type="ECO:0000256" key="3">
    <source>
        <dbReference type="ARBA" id="ARBA00023163"/>
    </source>
</evidence>
<dbReference type="CDD" id="cd01392">
    <property type="entry name" value="HTH_LacI"/>
    <property type="match status" value="1"/>
</dbReference>
<dbReference type="CDD" id="cd06267">
    <property type="entry name" value="PBP1_LacI_sugar_binding-like"/>
    <property type="match status" value="1"/>
</dbReference>
<keyword evidence="7" id="KW-1185">Reference proteome</keyword>
<dbReference type="InterPro" id="IPR028082">
    <property type="entry name" value="Peripla_BP_I"/>
</dbReference>
<dbReference type="Pfam" id="PF13377">
    <property type="entry name" value="Peripla_BP_3"/>
    <property type="match status" value="1"/>
</dbReference>
<reference evidence="6 7" key="1">
    <citation type="journal article" date="2019" name="Int. J. Syst. Evol. Microbiol.">
        <title>The Global Catalogue of Microorganisms (GCM) 10K type strain sequencing project: providing services to taxonomists for standard genome sequencing and annotation.</title>
        <authorList>
            <consortium name="The Broad Institute Genomics Platform"/>
            <consortium name="The Broad Institute Genome Sequencing Center for Infectious Disease"/>
            <person name="Wu L."/>
            <person name="Ma J."/>
        </authorList>
    </citation>
    <scope>NUCLEOTIDE SEQUENCE [LARGE SCALE GENOMIC DNA]</scope>
    <source>
        <strain evidence="6 7">JCM 4524</strain>
    </source>
</reference>
<sequence>MSALDSRSESGATPRRTRVTDPEPVSVTLQDVATEARVSLATASRALNGGSRGVRSENRDRVLAAAARLGYVPNASAQATAKGSTQTVALVVSDVADPYYSAIAAGITDAAEANGLVVTMTVADRSPRRELELVRGLRGHRPQIIVIAGSRIDDGATERELIDELAQYRATGGRTALISQPGLPFPTVTVDNARGAETLARTMAEAGYRRYAIICGPNRIRTSLDRCRGFTAGLRASGIEAEDQVFIQTQFTRSGGYDAACELVERGLDGIELIFAVSDTMAIGVMTALRDAGLEPGRDVAVAGFDDISSAIDVVPALTTVEVPLREAGTEAVRLALSDDENRTVRIPTTVHVRASTPRAPTSSPAPTGPST</sequence>
<dbReference type="RefSeq" id="WP_344394763.1">
    <property type="nucleotide sequence ID" value="NZ_BAAASJ010000104.1"/>
</dbReference>
<keyword evidence="1" id="KW-0805">Transcription regulation</keyword>
<dbReference type="InterPro" id="IPR000843">
    <property type="entry name" value="HTH_LacI"/>
</dbReference>
<accession>A0ABN3RJB6</accession>